<dbReference type="InterPro" id="IPR006350">
    <property type="entry name" value="Intron_endoG1"/>
</dbReference>
<dbReference type="GO" id="GO:0004519">
    <property type="term" value="F:endonuclease activity"/>
    <property type="evidence" value="ECO:0007669"/>
    <property type="project" value="InterPro"/>
</dbReference>
<dbReference type="InterPro" id="IPR035901">
    <property type="entry name" value="GIY-YIG_endonuc_sf"/>
</dbReference>
<evidence type="ECO:0000256" key="3">
    <source>
        <dbReference type="ARBA" id="ARBA00022842"/>
    </source>
</evidence>
<dbReference type="SUPFAM" id="SSF82771">
    <property type="entry name" value="GIY-YIG endonuclease"/>
    <property type="match status" value="1"/>
</dbReference>
<dbReference type="Pfam" id="PF20987">
    <property type="entry name" value="I-TevI_DNA-bd"/>
    <property type="match status" value="1"/>
</dbReference>
<dbReference type="Pfam" id="PF01541">
    <property type="entry name" value="GIY-YIG"/>
    <property type="match status" value="1"/>
</dbReference>
<keyword evidence="3" id="KW-0460">Magnesium</keyword>
<reference evidence="5 6" key="1">
    <citation type="submission" date="2018-12" db="EMBL/GenBank/DDBJ databases">
        <title>Successful treatment of antibiotic resistant microbial bone infection with bacteriophages.</title>
        <authorList>
            <person name="Nir-Paz R."/>
            <person name="Gelman D."/>
            <person name="Khouri A."/>
            <person name="Sisson B.M."/>
            <person name="Fackler J."/>
            <person name="Oren S.A."/>
            <person name="Khalifa L."/>
            <person name="Rimon A."/>
            <person name="Glazer S.C."/>
            <person name="Moses A.E."/>
            <person name="Yoram W."/>
            <person name="Schooley R.T."/>
            <person name="Hazan R."/>
        </authorList>
    </citation>
    <scope>NUCLEOTIDE SEQUENCE [LARGE SCALE GENOMIC DNA]</scope>
</reference>
<comment type="cofactor">
    <cofactor evidence="1">
        <name>Mg(2+)</name>
        <dbReference type="ChEBI" id="CHEBI:18420"/>
    </cofactor>
</comment>
<name>A0A3T0IGP6_9CAUD</name>
<proteinExistence type="predicted"/>
<dbReference type="GeneID" id="55811486"/>
<evidence type="ECO:0000256" key="1">
    <source>
        <dbReference type="ARBA" id="ARBA00001946"/>
    </source>
</evidence>
<dbReference type="Pfam" id="PF07460">
    <property type="entry name" value="NUMOD3"/>
    <property type="match status" value="1"/>
</dbReference>
<protein>
    <recommendedName>
        <fullName evidence="4">GIY-YIG domain-containing protein</fullName>
    </recommendedName>
</protein>
<comment type="similarity">
    <text evidence="2">To endonucleases of group I introns of fungi and phage.</text>
</comment>
<evidence type="ECO:0000313" key="5">
    <source>
        <dbReference type="EMBL" id="AZU98587.1"/>
    </source>
</evidence>
<dbReference type="PROSITE" id="PS50164">
    <property type="entry name" value="GIY_YIG"/>
    <property type="match status" value="1"/>
</dbReference>
<sequence>MASGIYKITNIITNKCYVGSAKDFSKRWARHFKDLENGTHSSIKLQRSYNKYGKKVFIPSILEELEYSKDLIIERENFWISEMNSKLNGYNIADASFGDTLSAHPNKEKILAKIAKSIHTNNCKLSPDERKSKFGRPNCLKGKKLEEVYSLDKAQVIRENMSKGQLRRNMVGTRNPFYGKDHSDEFKQKLSKIHKGKDPGNRKPVSIYGIHYSCCREAAEKLDLSISVVRSRCNSDKFPEFKFI</sequence>
<organism evidence="5 6">
    <name type="scientific">Acinetobacter phage AbTZA1</name>
    <dbReference type="NCBI Taxonomy" id="2500827"/>
    <lineage>
        <taxon>Viruses</taxon>
        <taxon>Duplodnaviria</taxon>
        <taxon>Heunggongvirae</taxon>
        <taxon>Uroviricota</taxon>
        <taxon>Caudoviricetes</taxon>
        <taxon>Pantevenvirales</taxon>
        <taxon>Straboviridae</taxon>
        <taxon>Twarogvirinae</taxon>
        <taxon>Hadassahvirus</taxon>
        <taxon>Hadassahvirus azbtza1</taxon>
    </lineage>
</organism>
<keyword evidence="6" id="KW-1185">Reference proteome</keyword>
<accession>A0A3T0IGP6</accession>
<evidence type="ECO:0000313" key="6">
    <source>
        <dbReference type="Proteomes" id="UP000287416"/>
    </source>
</evidence>
<dbReference type="SUPFAM" id="SSF64496">
    <property type="entry name" value="DNA-binding domain of intron-encoded endonucleases"/>
    <property type="match status" value="1"/>
</dbReference>
<evidence type="ECO:0000259" key="4">
    <source>
        <dbReference type="PROSITE" id="PS50164"/>
    </source>
</evidence>
<evidence type="ECO:0000256" key="2">
    <source>
        <dbReference type="ARBA" id="ARBA00010045"/>
    </source>
</evidence>
<dbReference type="Gene3D" id="3.40.1440.10">
    <property type="entry name" value="GIY-YIG endonuclease"/>
    <property type="match status" value="1"/>
</dbReference>
<dbReference type="EMBL" id="MK278860">
    <property type="protein sequence ID" value="AZU98587.1"/>
    <property type="molecule type" value="Genomic_DNA"/>
</dbReference>
<dbReference type="GO" id="GO:0003677">
    <property type="term" value="F:DNA binding"/>
    <property type="evidence" value="ECO:0007669"/>
    <property type="project" value="InterPro"/>
</dbReference>
<dbReference type="CDD" id="cd10437">
    <property type="entry name" value="GIY-YIG_HE_I-TevI_like"/>
    <property type="match status" value="1"/>
</dbReference>
<dbReference type="SMART" id="SM00465">
    <property type="entry name" value="GIYc"/>
    <property type="match status" value="1"/>
</dbReference>
<dbReference type="Proteomes" id="UP000287416">
    <property type="component" value="Segment"/>
</dbReference>
<dbReference type="RefSeq" id="YP_009882190.1">
    <property type="nucleotide sequence ID" value="NC_049445.1"/>
</dbReference>
<dbReference type="InterPro" id="IPR048681">
    <property type="entry name" value="I-TevI_DNA-bd"/>
</dbReference>
<dbReference type="NCBIfam" id="TIGR01453">
    <property type="entry name" value="grpIintron_endo"/>
    <property type="match status" value="1"/>
</dbReference>
<feature type="domain" description="GIY-YIG" evidence="4">
    <location>
        <begin position="1"/>
        <end position="89"/>
    </location>
</feature>
<dbReference type="InterPro" id="IPR000305">
    <property type="entry name" value="GIY-YIG_endonuc"/>
</dbReference>
<dbReference type="KEGG" id="vg:55811486"/>
<dbReference type="InterPro" id="IPR003611">
    <property type="entry name" value="NUMOD3"/>
</dbReference>